<dbReference type="EMBL" id="JAKKZF010000093">
    <property type="protein sequence ID" value="MCG0066010.1"/>
    <property type="molecule type" value="Genomic_DNA"/>
</dbReference>
<comment type="caution">
    <text evidence="2">The sequence shown here is derived from an EMBL/GenBank/DDBJ whole genome shotgun (WGS) entry which is preliminary data.</text>
</comment>
<evidence type="ECO:0000313" key="3">
    <source>
        <dbReference type="Proteomes" id="UP001299012"/>
    </source>
</evidence>
<keyword evidence="3" id="KW-1185">Reference proteome</keyword>
<evidence type="ECO:0000313" key="2">
    <source>
        <dbReference type="EMBL" id="MCG0066010.1"/>
    </source>
</evidence>
<protein>
    <submittedName>
        <fullName evidence="2">Helix-turn-helix domain-containing protein</fullName>
    </submittedName>
</protein>
<reference evidence="2 3" key="1">
    <citation type="submission" date="2022-01" db="EMBL/GenBank/DDBJ databases">
        <title>Draft Genome Sequences of Seven Type Strains of the Genus Streptomyces.</title>
        <authorList>
            <person name="Aziz S."/>
            <person name="Coretto E."/>
            <person name="Chronakova A."/>
            <person name="Sproer C."/>
            <person name="Huber K."/>
            <person name="Nouioui I."/>
            <person name="Gross H."/>
        </authorList>
    </citation>
    <scope>NUCLEOTIDE SEQUENCE [LARGE SCALE GENOMIC DNA]</scope>
    <source>
        <strain evidence="2 3">DSM 41685</strain>
    </source>
</reference>
<organism evidence="2 3">
    <name type="scientific">Streptomyces tricolor</name>
    <dbReference type="NCBI Taxonomy" id="68277"/>
    <lineage>
        <taxon>Bacteria</taxon>
        <taxon>Bacillati</taxon>
        <taxon>Actinomycetota</taxon>
        <taxon>Actinomycetes</taxon>
        <taxon>Kitasatosporales</taxon>
        <taxon>Streptomycetaceae</taxon>
        <taxon>Streptomyces</taxon>
        <taxon>Streptomyces violaceoruber group</taxon>
    </lineage>
</organism>
<name>A0ABS9JKB9_9ACTN</name>
<dbReference type="SMART" id="SM00530">
    <property type="entry name" value="HTH_XRE"/>
    <property type="match status" value="1"/>
</dbReference>
<gene>
    <name evidence="2" type="ORF">L0F81_22380</name>
</gene>
<dbReference type="Gene3D" id="1.10.260.40">
    <property type="entry name" value="lambda repressor-like DNA-binding domains"/>
    <property type="match status" value="1"/>
</dbReference>
<dbReference type="Proteomes" id="UP001299012">
    <property type="component" value="Unassembled WGS sequence"/>
</dbReference>
<dbReference type="SUPFAM" id="SSF47413">
    <property type="entry name" value="lambda repressor-like DNA-binding domains"/>
    <property type="match status" value="1"/>
</dbReference>
<dbReference type="InterPro" id="IPR001387">
    <property type="entry name" value="Cro/C1-type_HTH"/>
</dbReference>
<proteinExistence type="predicted"/>
<sequence length="416" mass="44378">MDARVIGRRIAYWRQQRRLTQSDFGALMGGRTARWVQMLEAGERQADPRLSVLTDSARVLRIPLERLLEDDPETAAVDSVELEAIRSVLLRHDVVTGCSDDDGAGPLDVDTLRRRVAHGWDAFQAGAIAGLARLVPDLLIEANRAAARHTGDDQLTAYRALSMVLCLTEATAIKGGSGDLAHLAGHRAVIAAERSGAPVIMATAARHLADAMTHHGQPVAAAEFAVAAAARLTPDLLSAGPEGLSTLGALYLKAAMAQATAADQRDSRRAAAAARAVPDLLGQADDFAEQLGDADHNRLWSAFGRANIALYRLATHVQLAQGAEGVSVALEMSPADVSSLPRERRAHRLVDLAHAHLLAGQREKAVDALLDAEIEAQDEVLRRPRTHQLVQDLELLGAGSAEGRLRALAGRCGLPE</sequence>
<accession>A0ABS9JKB9</accession>
<feature type="domain" description="HTH cro/C1-type" evidence="1">
    <location>
        <begin position="9"/>
        <end position="67"/>
    </location>
</feature>
<evidence type="ECO:0000259" key="1">
    <source>
        <dbReference type="SMART" id="SM00530"/>
    </source>
</evidence>
<dbReference type="InterPro" id="IPR010982">
    <property type="entry name" value="Lambda_DNA-bd_dom_sf"/>
</dbReference>
<dbReference type="RefSeq" id="WP_237481811.1">
    <property type="nucleotide sequence ID" value="NZ_JAKKZF010000093.1"/>
</dbReference>